<dbReference type="InterPro" id="IPR027417">
    <property type="entry name" value="P-loop_NTPase"/>
</dbReference>
<protein>
    <submittedName>
        <fullName evidence="2">AAA family ATPase</fullName>
    </submittedName>
</protein>
<dbReference type="PANTHER" id="PTHR32114:SF2">
    <property type="entry name" value="ABC TRANSPORTER ABCH.3"/>
    <property type="match status" value="1"/>
</dbReference>
<feature type="coiled-coil region" evidence="1">
    <location>
        <begin position="262"/>
        <end position="314"/>
    </location>
</feature>
<dbReference type="Proteomes" id="UP001626593">
    <property type="component" value="Chromosome"/>
</dbReference>
<dbReference type="RefSeq" id="WP_407277566.1">
    <property type="nucleotide sequence ID" value="NZ_CP141259.1"/>
</dbReference>
<dbReference type="Gene3D" id="3.40.50.300">
    <property type="entry name" value="P-loop containing nucleotide triphosphate hydrolases"/>
    <property type="match status" value="2"/>
</dbReference>
<keyword evidence="3" id="KW-1185">Reference proteome</keyword>
<dbReference type="SUPFAM" id="SSF52540">
    <property type="entry name" value="P-loop containing nucleoside triphosphate hydrolases"/>
    <property type="match status" value="1"/>
</dbReference>
<name>A0ABZ1AE29_AROEV</name>
<feature type="coiled-coil region" evidence="1">
    <location>
        <begin position="558"/>
        <end position="611"/>
    </location>
</feature>
<accession>A0ABZ1AE29</accession>
<feature type="coiled-coil region" evidence="1">
    <location>
        <begin position="449"/>
        <end position="476"/>
    </location>
</feature>
<proteinExistence type="predicted"/>
<organism evidence="2 3">
    <name type="scientific">Aromatoleum evansii</name>
    <name type="common">Azoarcus evansii</name>
    <dbReference type="NCBI Taxonomy" id="59406"/>
    <lineage>
        <taxon>Bacteria</taxon>
        <taxon>Pseudomonadati</taxon>
        <taxon>Pseudomonadota</taxon>
        <taxon>Betaproteobacteria</taxon>
        <taxon>Rhodocyclales</taxon>
        <taxon>Rhodocyclaceae</taxon>
        <taxon>Aromatoleum</taxon>
    </lineage>
</organism>
<evidence type="ECO:0000256" key="1">
    <source>
        <dbReference type="SAM" id="Coils"/>
    </source>
</evidence>
<dbReference type="PANTHER" id="PTHR32114">
    <property type="entry name" value="ABC TRANSPORTER ABCH.3"/>
    <property type="match status" value="1"/>
</dbReference>
<sequence length="826" mass="90604">MQPLSLTLKGFRGIRDGLGRDVLTLDFERLADGADLVAIVGANGRGKTTVMDNMHPYLTMPSRAGAAGPGGFSYYDHVCLPENEKDLIWAHDGRSYRSQVVVRLNGRRKTEAFLFVLACNGAWKPMALDDGTVSDGKVETYTRCVESICGSADTFFTSVFSAQGKRQLSTYRNAEIKTLLADLLGQEEIRALGQKAAETARLLKTGLAAIRQEQASLDEEAQRIEGERRRLDGAQACVAQSLSTRQAAHAEQESARTQHAQLIAEREQAQGVEARRRQLQGECQAVIQAGKEAIEALLAQDRGEQQRLERLEQRIAQRVGQERNRRHVLQNQRRQCLTLLAGAQAVRRGERRLPLAERVLSLRSAQVGTWREHVQRLTQCQAAERMAQQKLSGIEREAGQVALKAEELGRRFGLTGEVPCAGTDLQGQCKLLNDAREAQALIPSAEGTIQRLGRQKSTVQKELDALREQHEALSAAPQALARAEHRAECARARASQFALLAAQAGEMARAGTTLAEIDQELTELGTGLGADVAADQPVEMPEEAAERQQIGATRQAIAYQHEQQAKHYRATLDRLKQALVALPAPYDEQRLIDAQTRMEQAAQSVTAAEQAHLNAVRDAETLGVLMQQATALVGRQARVASRIAHVETELGNWNLFAKCMSNDGLIALAIDDAGPALSALANDLLLACYGPRFTVSIETLVETGKGEQKEGFDILVHDGESGESKSVGLMSGGERVWINECLIRAVALYLAQHTGRRYGALFSDEADGPLDPERKRMFMAMKREVLRLGGYQREFFVSQTPELTAMADAVIDMDLHREPHEVSTGA</sequence>
<evidence type="ECO:0000313" key="2">
    <source>
        <dbReference type="EMBL" id="WRL44117.1"/>
    </source>
</evidence>
<keyword evidence="1" id="KW-0175">Coiled coil</keyword>
<dbReference type="EMBL" id="CP141259">
    <property type="protein sequence ID" value="WRL44117.1"/>
    <property type="molecule type" value="Genomic_DNA"/>
</dbReference>
<gene>
    <name evidence="2" type="ORF">U5817_12940</name>
</gene>
<evidence type="ECO:0000313" key="3">
    <source>
        <dbReference type="Proteomes" id="UP001626593"/>
    </source>
</evidence>
<reference evidence="2 3" key="1">
    <citation type="submission" date="2023-12" db="EMBL/GenBank/DDBJ databases">
        <title>A. evansii MAY27, complete genome.</title>
        <authorList>
            <person name="Wang Y."/>
        </authorList>
    </citation>
    <scope>NUCLEOTIDE SEQUENCE [LARGE SCALE GENOMIC DNA]</scope>
    <source>
        <strain evidence="2 3">MAY27</strain>
    </source>
</reference>